<keyword evidence="4" id="KW-1185">Reference proteome</keyword>
<dbReference type="Proteomes" id="UP000018208">
    <property type="component" value="Unassembled WGS sequence"/>
</dbReference>
<evidence type="ECO:0000313" key="4">
    <source>
        <dbReference type="Proteomes" id="UP000018208"/>
    </source>
</evidence>
<accession>V6LU39</accession>
<proteinExistence type="predicted"/>
<dbReference type="VEuPathDB" id="GiardiaDB:SS50377_26380"/>
<evidence type="ECO:0000313" key="2">
    <source>
        <dbReference type="EMBL" id="EST47753.1"/>
    </source>
</evidence>
<feature type="compositionally biased region" description="Polar residues" evidence="1">
    <location>
        <begin position="264"/>
        <end position="282"/>
    </location>
</feature>
<dbReference type="AlphaFoldDB" id="V6LU39"/>
<organism evidence="2">
    <name type="scientific">Spironucleus salmonicida</name>
    <dbReference type="NCBI Taxonomy" id="348837"/>
    <lineage>
        <taxon>Eukaryota</taxon>
        <taxon>Metamonada</taxon>
        <taxon>Diplomonadida</taxon>
        <taxon>Hexamitidae</taxon>
        <taxon>Hexamitinae</taxon>
        <taxon>Spironucleus</taxon>
    </lineage>
</organism>
<dbReference type="EMBL" id="KI546035">
    <property type="protein sequence ID" value="EST47753.1"/>
    <property type="molecule type" value="Genomic_DNA"/>
</dbReference>
<protein>
    <submittedName>
        <fullName evidence="2">Uncharacterized protein</fullName>
    </submittedName>
</protein>
<sequence>MFSVLGSNIKKATSNDEQVPDDSMINAVYVFYTGQVDKYSQDQVVENIIKVLIKGHDLQQLKAIYLLFMILIKCEQGMQCSPRPLNNLGYQVLKQENVLLKLNSLSIEVDALNNCLITAMRYQKSLKKPIQDQFQESVYVLKTISIVATLNISQQIQTMITQILGFVIKMMSQILQSLAGEYKAGNNIKWAQNYVSEFRICICPILTICKQVHVSAEFQDVPDLIEDMVKGRFTGTRPVSISDPPSEYGNFAPKASVSDYVAPQTPSQHITEPPSTSSQSAFQPLNQQNFVPMMQGQPPMMQQFVQQGGVCVQPPQMMQQQRVQNIPQQFAQQPQAPQQQLAQQPTQQFQPEQVQAQPAQTQPAPQPTLEDLLAF</sequence>
<dbReference type="EMBL" id="AUWU02000006">
    <property type="protein sequence ID" value="KAH0572171.1"/>
    <property type="molecule type" value="Genomic_DNA"/>
</dbReference>
<evidence type="ECO:0000256" key="1">
    <source>
        <dbReference type="SAM" id="MobiDB-lite"/>
    </source>
</evidence>
<evidence type="ECO:0000313" key="3">
    <source>
        <dbReference type="EMBL" id="KAH0572171.1"/>
    </source>
</evidence>
<reference evidence="2 3" key="1">
    <citation type="journal article" date="2014" name="PLoS Genet.">
        <title>The Genome of Spironucleus salmonicida Highlights a Fish Pathogen Adapted to Fluctuating Environments.</title>
        <authorList>
            <person name="Xu F."/>
            <person name="Jerlstrom-Hultqvist J."/>
            <person name="Einarsson E."/>
            <person name="Astvaldsson A."/>
            <person name="Svard S.G."/>
            <person name="Andersson J.O."/>
        </authorList>
    </citation>
    <scope>NUCLEOTIDE SEQUENCE</scope>
    <source>
        <strain evidence="3">ATCC 50377</strain>
    </source>
</reference>
<name>V6LU39_9EUKA</name>
<feature type="region of interest" description="Disordered" evidence="1">
    <location>
        <begin position="322"/>
        <end position="375"/>
    </location>
</feature>
<reference evidence="3" key="2">
    <citation type="submission" date="2020-12" db="EMBL/GenBank/DDBJ databases">
        <title>New Spironucleus salmonicida genome in near-complete chromosomes.</title>
        <authorList>
            <person name="Xu F."/>
            <person name="Kurt Z."/>
            <person name="Jimenez-Gonzalez A."/>
            <person name="Astvaldsson A."/>
            <person name="Andersson J.O."/>
            <person name="Svard S.G."/>
        </authorList>
    </citation>
    <scope>NUCLEOTIDE SEQUENCE</scope>
    <source>
        <strain evidence="3">ATCC 50377</strain>
    </source>
</reference>
<gene>
    <name evidence="2" type="ORF">SS50377_12152</name>
    <name evidence="3" type="ORF">SS50377_26380</name>
</gene>
<feature type="compositionally biased region" description="Low complexity" evidence="1">
    <location>
        <begin position="322"/>
        <end position="363"/>
    </location>
</feature>
<feature type="region of interest" description="Disordered" evidence="1">
    <location>
        <begin position="260"/>
        <end position="282"/>
    </location>
</feature>